<feature type="transmembrane region" description="Helical" evidence="1">
    <location>
        <begin position="112"/>
        <end position="131"/>
    </location>
</feature>
<dbReference type="Proteomes" id="UP001630127">
    <property type="component" value="Unassembled WGS sequence"/>
</dbReference>
<dbReference type="PANTHER" id="PTHR34115:SF5">
    <property type="entry name" value="PROTEIN, PUTATIVE-RELATED"/>
    <property type="match status" value="1"/>
</dbReference>
<protein>
    <submittedName>
        <fullName evidence="2">Uncharacterized protein</fullName>
    </submittedName>
</protein>
<accession>A0ABD2XTN2</accession>
<evidence type="ECO:0000313" key="2">
    <source>
        <dbReference type="EMBL" id="KAL3497529.1"/>
    </source>
</evidence>
<keyword evidence="1" id="KW-0812">Transmembrane</keyword>
<keyword evidence="1" id="KW-1133">Transmembrane helix</keyword>
<keyword evidence="1" id="KW-0472">Membrane</keyword>
<keyword evidence="3" id="KW-1185">Reference proteome</keyword>
<evidence type="ECO:0000256" key="1">
    <source>
        <dbReference type="SAM" id="Phobius"/>
    </source>
</evidence>
<dbReference type="PANTHER" id="PTHR34115">
    <property type="entry name" value="PROTEIN, PUTATIVE-RELATED"/>
    <property type="match status" value="1"/>
</dbReference>
<name>A0ABD2XTN2_9GENT</name>
<evidence type="ECO:0000313" key="3">
    <source>
        <dbReference type="Proteomes" id="UP001630127"/>
    </source>
</evidence>
<feature type="transmembrane region" description="Helical" evidence="1">
    <location>
        <begin position="137"/>
        <end position="159"/>
    </location>
</feature>
<dbReference type="EMBL" id="JBJUIK010000017">
    <property type="protein sequence ID" value="KAL3497529.1"/>
    <property type="molecule type" value="Genomic_DNA"/>
</dbReference>
<comment type="caution">
    <text evidence="2">The sequence shown here is derived from an EMBL/GenBank/DDBJ whole genome shotgun (WGS) entry which is preliminary data.</text>
</comment>
<proteinExistence type="predicted"/>
<dbReference type="InterPro" id="IPR053258">
    <property type="entry name" value="Ca-permeable_cation_channel"/>
</dbReference>
<sequence>MEKDSNSTKTAFFLHSFGRNNFNINVNFISTTFQSFHFPRLLRDPTSYSSHSIFTFIAEVLVNFLQLKYQNKNDSPFETHPKTMYFAITSLLLYCLAYDAKSRFSCNFFSKCCMGFFGSLSLASLLSVLFPRPLCPVLFLLSILCSFNGFPCSEFVIFWKWMEGGKWLEMVLAERQQKQQGRRRLSLGGSVYAYGRLENVIMVEEDILLPV</sequence>
<gene>
    <name evidence="2" type="ORF">ACH5RR_040261</name>
</gene>
<organism evidence="2 3">
    <name type="scientific">Cinchona calisaya</name>
    <dbReference type="NCBI Taxonomy" id="153742"/>
    <lineage>
        <taxon>Eukaryota</taxon>
        <taxon>Viridiplantae</taxon>
        <taxon>Streptophyta</taxon>
        <taxon>Embryophyta</taxon>
        <taxon>Tracheophyta</taxon>
        <taxon>Spermatophyta</taxon>
        <taxon>Magnoliopsida</taxon>
        <taxon>eudicotyledons</taxon>
        <taxon>Gunneridae</taxon>
        <taxon>Pentapetalae</taxon>
        <taxon>asterids</taxon>
        <taxon>lamiids</taxon>
        <taxon>Gentianales</taxon>
        <taxon>Rubiaceae</taxon>
        <taxon>Cinchonoideae</taxon>
        <taxon>Cinchoneae</taxon>
        <taxon>Cinchona</taxon>
    </lineage>
</organism>
<reference evidence="2 3" key="1">
    <citation type="submission" date="2024-11" db="EMBL/GenBank/DDBJ databases">
        <title>A near-complete genome assembly of Cinchona calisaya.</title>
        <authorList>
            <person name="Lian D.C."/>
            <person name="Zhao X.W."/>
            <person name="Wei L."/>
        </authorList>
    </citation>
    <scope>NUCLEOTIDE SEQUENCE [LARGE SCALE GENOMIC DNA]</scope>
    <source>
        <tissue evidence="2">Nenye</tissue>
    </source>
</reference>
<dbReference type="AlphaFoldDB" id="A0ABD2XTN2"/>